<evidence type="ECO:0000313" key="1">
    <source>
        <dbReference type="EMBL" id="EDP97939.1"/>
    </source>
</evidence>
<dbReference type="HOGENOM" id="CLU_1710863_0_0_10"/>
<dbReference type="Proteomes" id="UP000002945">
    <property type="component" value="Unassembled WGS sequence"/>
</dbReference>
<organism evidence="1 2">
    <name type="scientific">Kordia algicida OT-1</name>
    <dbReference type="NCBI Taxonomy" id="391587"/>
    <lineage>
        <taxon>Bacteria</taxon>
        <taxon>Pseudomonadati</taxon>
        <taxon>Bacteroidota</taxon>
        <taxon>Flavobacteriia</taxon>
        <taxon>Flavobacteriales</taxon>
        <taxon>Flavobacteriaceae</taxon>
        <taxon>Kordia</taxon>
    </lineage>
</organism>
<dbReference type="AlphaFoldDB" id="A9DIN2"/>
<protein>
    <submittedName>
        <fullName evidence="1">Uncharacterized protein</fullName>
    </submittedName>
</protein>
<name>A9DIN2_9FLAO</name>
<dbReference type="STRING" id="391587.KAOT1_12017"/>
<dbReference type="RefSeq" id="WP_007094953.1">
    <property type="nucleotide sequence ID" value="NZ_CP142125.1"/>
</dbReference>
<sequence length="153" mass="18240">MMSWFHSFISRSYIKEIDSLTFGRYTSDSYGEETYAIYNLSKDQLFIDKREIWGEQNTFNKTYTFRGQLASNEKFEIAKKLLHKVPKEIYNEKWKCLQKNFGHYQDILIVEISKGTEKTTVLIDDYIIDRLKLPNSLLTFRKLVEATLKKLKE</sequence>
<proteinExistence type="predicted"/>
<evidence type="ECO:0000313" key="2">
    <source>
        <dbReference type="Proteomes" id="UP000002945"/>
    </source>
</evidence>
<accession>A9DIN2</accession>
<gene>
    <name evidence="1" type="ORF">KAOT1_12017</name>
</gene>
<dbReference type="EMBL" id="ABIB01000001">
    <property type="protein sequence ID" value="EDP97939.1"/>
    <property type="molecule type" value="Genomic_DNA"/>
</dbReference>
<keyword evidence="2" id="KW-1185">Reference proteome</keyword>
<comment type="caution">
    <text evidence="1">The sequence shown here is derived from an EMBL/GenBank/DDBJ whole genome shotgun (WGS) entry which is preliminary data.</text>
</comment>
<reference evidence="1 2" key="1">
    <citation type="journal article" date="2011" name="J. Bacteriol.">
        <title>Genome sequence of the algicidal bacterium Kordia algicida OT-1.</title>
        <authorList>
            <person name="Lee H.S."/>
            <person name="Kang S.G."/>
            <person name="Kwon K.K."/>
            <person name="Lee J.H."/>
            <person name="Kim S.J."/>
        </authorList>
    </citation>
    <scope>NUCLEOTIDE SEQUENCE [LARGE SCALE GENOMIC DNA]</scope>
    <source>
        <strain evidence="1 2">OT-1</strain>
    </source>
</reference>